<comment type="caution">
    <text evidence="1">The sequence shown here is derived from an EMBL/GenBank/DDBJ whole genome shotgun (WGS) entry which is preliminary data.</text>
</comment>
<dbReference type="Proteomes" id="UP001151760">
    <property type="component" value="Unassembled WGS sequence"/>
</dbReference>
<organism evidence="1 2">
    <name type="scientific">Tanacetum coccineum</name>
    <dbReference type="NCBI Taxonomy" id="301880"/>
    <lineage>
        <taxon>Eukaryota</taxon>
        <taxon>Viridiplantae</taxon>
        <taxon>Streptophyta</taxon>
        <taxon>Embryophyta</taxon>
        <taxon>Tracheophyta</taxon>
        <taxon>Spermatophyta</taxon>
        <taxon>Magnoliopsida</taxon>
        <taxon>eudicotyledons</taxon>
        <taxon>Gunneridae</taxon>
        <taxon>Pentapetalae</taxon>
        <taxon>asterids</taxon>
        <taxon>campanulids</taxon>
        <taxon>Asterales</taxon>
        <taxon>Asteraceae</taxon>
        <taxon>Asteroideae</taxon>
        <taxon>Anthemideae</taxon>
        <taxon>Anthemidinae</taxon>
        <taxon>Tanacetum</taxon>
    </lineage>
</organism>
<evidence type="ECO:0000313" key="1">
    <source>
        <dbReference type="EMBL" id="GJT83283.1"/>
    </source>
</evidence>
<sequence>MLQICSLWFAKIADLLPNFTKVQVASQFETFIALMLPALVLPGGSTNAMGIETSVALVLPAREHECNGSFNMGRPPALSIADVALARISVLVGCSKKNIETTREEGQRGNSASISAATEISDLGQVLQQKTFTRSEIERLKALLHSNPYSSPSSLLRLEASTSGSLKKHGDERDNLNAAITTPMVTSRVSNVFMHGCRHFGLHF</sequence>
<dbReference type="EMBL" id="BQNB010019249">
    <property type="protein sequence ID" value="GJT83283.1"/>
    <property type="molecule type" value="Genomic_DNA"/>
</dbReference>
<proteinExistence type="predicted"/>
<evidence type="ECO:0000313" key="2">
    <source>
        <dbReference type="Proteomes" id="UP001151760"/>
    </source>
</evidence>
<gene>
    <name evidence="1" type="ORF">Tco_1057625</name>
</gene>
<name>A0ABQ5H5X6_9ASTR</name>
<accession>A0ABQ5H5X6</accession>
<keyword evidence="2" id="KW-1185">Reference proteome</keyword>
<protein>
    <submittedName>
        <fullName evidence="1">Uncharacterized protein</fullName>
    </submittedName>
</protein>
<reference evidence="1" key="1">
    <citation type="journal article" date="2022" name="Int. J. Mol. Sci.">
        <title>Draft Genome of Tanacetum Coccineum: Genomic Comparison of Closely Related Tanacetum-Family Plants.</title>
        <authorList>
            <person name="Yamashiro T."/>
            <person name="Shiraishi A."/>
            <person name="Nakayama K."/>
            <person name="Satake H."/>
        </authorList>
    </citation>
    <scope>NUCLEOTIDE SEQUENCE</scope>
</reference>
<reference evidence="1" key="2">
    <citation type="submission" date="2022-01" db="EMBL/GenBank/DDBJ databases">
        <authorList>
            <person name="Yamashiro T."/>
            <person name="Shiraishi A."/>
            <person name="Satake H."/>
            <person name="Nakayama K."/>
        </authorList>
    </citation>
    <scope>NUCLEOTIDE SEQUENCE</scope>
</reference>